<reference evidence="1 3" key="1">
    <citation type="submission" date="2023-07" db="EMBL/GenBank/DDBJ databases">
        <title>Sorghum-associated microbial communities from plants grown in Nebraska, USA.</title>
        <authorList>
            <person name="Schachtman D."/>
        </authorList>
    </citation>
    <scope>NUCLEOTIDE SEQUENCE</scope>
    <source>
        <strain evidence="1">DS1006</strain>
        <strain evidence="2 3">DS1016</strain>
    </source>
</reference>
<evidence type="ECO:0000313" key="1">
    <source>
        <dbReference type="EMBL" id="MDP9904657.1"/>
    </source>
</evidence>
<dbReference type="EMBL" id="JAUSTF010000004">
    <property type="protein sequence ID" value="MDQ0180914.1"/>
    <property type="molecule type" value="Genomic_DNA"/>
</dbReference>
<organism evidence="1 4">
    <name type="scientific">Arthrobacter bambusae</name>
    <dbReference type="NCBI Taxonomy" id="1338426"/>
    <lineage>
        <taxon>Bacteria</taxon>
        <taxon>Bacillati</taxon>
        <taxon>Actinomycetota</taxon>
        <taxon>Actinomycetes</taxon>
        <taxon>Micrococcales</taxon>
        <taxon>Micrococcaceae</taxon>
        <taxon>Arthrobacter</taxon>
    </lineage>
</organism>
<dbReference type="Pfam" id="PF11950">
    <property type="entry name" value="DUF3467"/>
    <property type="match status" value="1"/>
</dbReference>
<sequence length="105" mass="11487">MAQEPYEYKIELPEASMAGVFADFASIWHTENVFVLDFVAVTGPPSRDQDSVPLVPGRVVSRIRIAPAQVFEVARALAQQLEAWETETGRKTAGPMFGDAPGHQS</sequence>
<dbReference type="EMBL" id="JAUSRG010000003">
    <property type="protein sequence ID" value="MDP9904657.1"/>
    <property type="molecule type" value="Genomic_DNA"/>
</dbReference>
<evidence type="ECO:0008006" key="5">
    <source>
        <dbReference type="Google" id="ProtNLM"/>
    </source>
</evidence>
<comment type="caution">
    <text evidence="1">The sequence shown here is derived from an EMBL/GenBank/DDBJ whole genome shotgun (WGS) entry which is preliminary data.</text>
</comment>
<dbReference type="InterPro" id="IPR021857">
    <property type="entry name" value="DUF3467"/>
</dbReference>
<evidence type="ECO:0000313" key="4">
    <source>
        <dbReference type="Proteomes" id="UP001242995"/>
    </source>
</evidence>
<accession>A0AAW8D8Q7</accession>
<name>A0AAW8D8Q7_9MICC</name>
<dbReference type="RefSeq" id="WP_306960481.1">
    <property type="nucleotide sequence ID" value="NZ_JAUSRG010000003.1"/>
</dbReference>
<dbReference type="AlphaFoldDB" id="A0AAW8D8Q7"/>
<protein>
    <recommendedName>
        <fullName evidence="5">DUF3467 domain-containing protein</fullName>
    </recommendedName>
</protein>
<dbReference type="Proteomes" id="UP001230951">
    <property type="component" value="Unassembled WGS sequence"/>
</dbReference>
<evidence type="ECO:0000313" key="2">
    <source>
        <dbReference type="EMBL" id="MDQ0180914.1"/>
    </source>
</evidence>
<keyword evidence="3" id="KW-1185">Reference proteome</keyword>
<dbReference type="Proteomes" id="UP001242995">
    <property type="component" value="Unassembled WGS sequence"/>
</dbReference>
<evidence type="ECO:0000313" key="3">
    <source>
        <dbReference type="Proteomes" id="UP001230951"/>
    </source>
</evidence>
<gene>
    <name evidence="1" type="ORF">J2S90_001612</name>
    <name evidence="2" type="ORF">J2S93_002341</name>
</gene>
<proteinExistence type="predicted"/>